<evidence type="ECO:0000313" key="3">
    <source>
        <dbReference type="Proteomes" id="UP000000844"/>
    </source>
</evidence>
<name>D3Q2X3_STANL</name>
<dbReference type="RefSeq" id="WP_013021445.1">
    <property type="nucleotide sequence ID" value="NC_013947.1"/>
</dbReference>
<dbReference type="AlphaFoldDB" id="D3Q2X3"/>
<reference evidence="2 3" key="1">
    <citation type="journal article" date="2009" name="Stand. Genomic Sci.">
        <title>Complete genome sequence of Stackebrandtia nassauensis type strain (LLR-40K-21).</title>
        <authorList>
            <person name="Munk C."/>
            <person name="Lapidus A."/>
            <person name="Copeland A."/>
            <person name="Jando M."/>
            <person name="Mayilraj S."/>
            <person name="Glavina Del Rio T."/>
            <person name="Nolan M."/>
            <person name="Chen F."/>
            <person name="Lucas S."/>
            <person name="Tice H."/>
            <person name="Cheng J.F."/>
            <person name="Han C."/>
            <person name="Detter J.C."/>
            <person name="Bruce D."/>
            <person name="Goodwin L."/>
            <person name="Chain P."/>
            <person name="Pitluck S."/>
            <person name="Goker M."/>
            <person name="Ovchinikova G."/>
            <person name="Pati A."/>
            <person name="Ivanova N."/>
            <person name="Mavromatis K."/>
            <person name="Chen A."/>
            <person name="Palaniappan K."/>
            <person name="Land M."/>
            <person name="Hauser L."/>
            <person name="Chang Y.J."/>
            <person name="Jeffries C.D."/>
            <person name="Bristow J."/>
            <person name="Eisen J.A."/>
            <person name="Markowitz V."/>
            <person name="Hugenholtz P."/>
            <person name="Kyrpides N.C."/>
            <person name="Klenk H.P."/>
        </authorList>
    </citation>
    <scope>NUCLEOTIDE SEQUENCE [LARGE SCALE GENOMIC DNA]</scope>
    <source>
        <strain evidence="3">DSM 44728 / CIP 108903 / NRRL B-16338 / NBRC 102104 / LLR-40K-21</strain>
    </source>
</reference>
<protein>
    <submittedName>
        <fullName evidence="2">Uncharacterized protein</fullName>
    </submittedName>
</protein>
<gene>
    <name evidence="2" type="ordered locus">Snas_6254</name>
</gene>
<dbReference type="Proteomes" id="UP000000844">
    <property type="component" value="Chromosome"/>
</dbReference>
<dbReference type="EMBL" id="CP001778">
    <property type="protein sequence ID" value="ADD45874.1"/>
    <property type="molecule type" value="Genomic_DNA"/>
</dbReference>
<feature type="region of interest" description="Disordered" evidence="1">
    <location>
        <begin position="1"/>
        <end position="22"/>
    </location>
</feature>
<proteinExistence type="predicted"/>
<accession>D3Q2X3</accession>
<dbReference type="STRING" id="446470.Snas_6254"/>
<dbReference type="KEGG" id="sna:Snas_6254"/>
<evidence type="ECO:0000313" key="2">
    <source>
        <dbReference type="EMBL" id="ADD45874.1"/>
    </source>
</evidence>
<evidence type="ECO:0000256" key="1">
    <source>
        <dbReference type="SAM" id="MobiDB-lite"/>
    </source>
</evidence>
<sequence length="89" mass="9667">MSGHRIRKGQPKQSQQRAQRRQASLAYKLTGASTPLERITIAADFVRGAVKVAPPDVAQQVSQYLVDQLIDAGNHLLATSVNSTRKEAA</sequence>
<keyword evidence="3" id="KW-1185">Reference proteome</keyword>
<organism evidence="2 3">
    <name type="scientific">Stackebrandtia nassauensis (strain DSM 44728 / CIP 108903 / NRRL B-16338 / NBRC 102104 / LLR-40K-21)</name>
    <dbReference type="NCBI Taxonomy" id="446470"/>
    <lineage>
        <taxon>Bacteria</taxon>
        <taxon>Bacillati</taxon>
        <taxon>Actinomycetota</taxon>
        <taxon>Actinomycetes</taxon>
        <taxon>Glycomycetales</taxon>
        <taxon>Glycomycetaceae</taxon>
        <taxon>Stackebrandtia</taxon>
    </lineage>
</organism>
<dbReference type="HOGENOM" id="CLU_2453178_0_0_11"/>
<feature type="compositionally biased region" description="Low complexity" evidence="1">
    <location>
        <begin position="13"/>
        <end position="22"/>
    </location>
</feature>
<feature type="compositionally biased region" description="Basic residues" evidence="1">
    <location>
        <begin position="1"/>
        <end position="10"/>
    </location>
</feature>